<gene>
    <name evidence="6" type="ORF">SAMN05216337_101830</name>
</gene>
<protein>
    <submittedName>
        <fullName evidence="6">Ferredoxin subunit of nitrite reductase or a ring-hydroxylating dioxygenase</fullName>
    </submittedName>
</protein>
<reference evidence="6 7" key="1">
    <citation type="submission" date="2016-10" db="EMBL/GenBank/DDBJ databases">
        <authorList>
            <person name="de Groot N.N."/>
        </authorList>
    </citation>
    <scope>NUCLEOTIDE SEQUENCE [LARGE SCALE GENOMIC DNA]</scope>
    <source>
        <strain evidence="6 7">R5</strain>
    </source>
</reference>
<organism evidence="6 7">
    <name type="scientific">Bradyrhizobium brasilense</name>
    <dbReference type="NCBI Taxonomy" id="1419277"/>
    <lineage>
        <taxon>Bacteria</taxon>
        <taxon>Pseudomonadati</taxon>
        <taxon>Pseudomonadota</taxon>
        <taxon>Alphaproteobacteria</taxon>
        <taxon>Hyphomicrobiales</taxon>
        <taxon>Nitrobacteraceae</taxon>
        <taxon>Bradyrhizobium</taxon>
    </lineage>
</organism>
<dbReference type="InterPro" id="IPR036922">
    <property type="entry name" value="Rieske_2Fe-2S_sf"/>
</dbReference>
<keyword evidence="6" id="KW-0560">Oxidoreductase</keyword>
<keyword evidence="6" id="KW-0223">Dioxygenase</keyword>
<dbReference type="CDD" id="cd03467">
    <property type="entry name" value="Rieske"/>
    <property type="match status" value="1"/>
</dbReference>
<dbReference type="GO" id="GO:0051537">
    <property type="term" value="F:2 iron, 2 sulfur cluster binding"/>
    <property type="evidence" value="ECO:0007669"/>
    <property type="project" value="UniProtKB-KW"/>
</dbReference>
<dbReference type="GO" id="GO:0046872">
    <property type="term" value="F:metal ion binding"/>
    <property type="evidence" value="ECO:0007669"/>
    <property type="project" value="UniProtKB-KW"/>
</dbReference>
<accession>A0A1G6ZDQ9</accession>
<proteinExistence type="predicted"/>
<dbReference type="Proteomes" id="UP000199245">
    <property type="component" value="Unassembled WGS sequence"/>
</dbReference>
<dbReference type="SUPFAM" id="SSF50022">
    <property type="entry name" value="ISP domain"/>
    <property type="match status" value="1"/>
</dbReference>
<evidence type="ECO:0000256" key="3">
    <source>
        <dbReference type="ARBA" id="ARBA00023004"/>
    </source>
</evidence>
<evidence type="ECO:0000256" key="1">
    <source>
        <dbReference type="ARBA" id="ARBA00022714"/>
    </source>
</evidence>
<dbReference type="AlphaFoldDB" id="A0A1G6ZDQ9"/>
<evidence type="ECO:0000259" key="5">
    <source>
        <dbReference type="PROSITE" id="PS51296"/>
    </source>
</evidence>
<dbReference type="RefSeq" id="WP_233442986.1">
    <property type="nucleotide sequence ID" value="NZ_FMZW01000018.1"/>
</dbReference>
<dbReference type="EMBL" id="FMZW01000018">
    <property type="protein sequence ID" value="SDE00025.1"/>
    <property type="molecule type" value="Genomic_DNA"/>
</dbReference>
<keyword evidence="2" id="KW-0479">Metal-binding</keyword>
<dbReference type="PROSITE" id="PS51296">
    <property type="entry name" value="RIESKE"/>
    <property type="match status" value="1"/>
</dbReference>
<keyword evidence="4" id="KW-0411">Iron-sulfur</keyword>
<sequence>MSKEIIGNPMSDQIAVFAVCPPDAIERSGARGFNLSRVDDSGESRPFPIIVVRTFGDDYLGYVNRCPHDSLWLNIGSGEFFSSDRSFLRCSRHGARFEIDTGLCIDGPCNGQALEPVALAIIDGDVCLCGVRLLEDDRLYDSFEDSDETMDITIHPD</sequence>
<evidence type="ECO:0000256" key="2">
    <source>
        <dbReference type="ARBA" id="ARBA00022723"/>
    </source>
</evidence>
<dbReference type="Pfam" id="PF00355">
    <property type="entry name" value="Rieske"/>
    <property type="match status" value="1"/>
</dbReference>
<feature type="domain" description="Rieske" evidence="5">
    <location>
        <begin position="48"/>
        <end position="128"/>
    </location>
</feature>
<evidence type="ECO:0000313" key="6">
    <source>
        <dbReference type="EMBL" id="SDE00025.1"/>
    </source>
</evidence>
<name>A0A1G6ZDQ9_9BRAD</name>
<dbReference type="PANTHER" id="PTHR40261:SF1">
    <property type="entry name" value="RIESKE DOMAIN-CONTAINING PROTEIN"/>
    <property type="match status" value="1"/>
</dbReference>
<evidence type="ECO:0000313" key="7">
    <source>
        <dbReference type="Proteomes" id="UP000199245"/>
    </source>
</evidence>
<dbReference type="Gene3D" id="2.102.10.10">
    <property type="entry name" value="Rieske [2Fe-2S] iron-sulphur domain"/>
    <property type="match status" value="1"/>
</dbReference>
<keyword evidence="3" id="KW-0408">Iron</keyword>
<evidence type="ECO:0000256" key="4">
    <source>
        <dbReference type="ARBA" id="ARBA00023014"/>
    </source>
</evidence>
<dbReference type="PANTHER" id="PTHR40261">
    <property type="match status" value="1"/>
</dbReference>
<dbReference type="InterPro" id="IPR017941">
    <property type="entry name" value="Rieske_2Fe-2S"/>
</dbReference>
<keyword evidence="1" id="KW-0001">2Fe-2S</keyword>
<dbReference type="GO" id="GO:0051213">
    <property type="term" value="F:dioxygenase activity"/>
    <property type="evidence" value="ECO:0007669"/>
    <property type="project" value="UniProtKB-KW"/>
</dbReference>